<keyword evidence="4" id="KW-1185">Reference proteome</keyword>
<keyword evidence="1" id="KW-0812">Transmembrane</keyword>
<dbReference type="RefSeq" id="WP_187329445.1">
    <property type="nucleotide sequence ID" value="NZ_CP021983.2"/>
</dbReference>
<evidence type="ECO:0000256" key="2">
    <source>
        <dbReference type="SAM" id="SignalP"/>
    </source>
</evidence>
<keyword evidence="1" id="KW-0472">Membrane</keyword>
<evidence type="ECO:0000313" key="3">
    <source>
        <dbReference type="EMBL" id="ASC72615.1"/>
    </source>
</evidence>
<accession>A0A1Z3HQP8</accession>
<feature type="transmembrane region" description="Helical" evidence="1">
    <location>
        <begin position="81"/>
        <end position="100"/>
    </location>
</feature>
<dbReference type="KEGG" id="hhg:XM38_035730"/>
<sequence>MYLQPPYVLLIAGLLSAIASGSAFSAVLQQSLEAWSKNRSTRVLAGLRGPKLKLPFFGVCTGVCVFLAAGVQIFGFSNRTAFSFATPMTFFIAWLVWSQLMKVLLRIERGGSRALDIDAP</sequence>
<feature type="signal peptide" evidence="2">
    <location>
        <begin position="1"/>
        <end position="25"/>
    </location>
</feature>
<name>A0A1Z3HQP8_9CYAN</name>
<dbReference type="STRING" id="1641165.XM38_16230"/>
<evidence type="ECO:0000256" key="1">
    <source>
        <dbReference type="SAM" id="Phobius"/>
    </source>
</evidence>
<feature type="chain" id="PRO_5012689873" evidence="2">
    <location>
        <begin position="26"/>
        <end position="120"/>
    </location>
</feature>
<dbReference type="Proteomes" id="UP000191901">
    <property type="component" value="Chromosome"/>
</dbReference>
<keyword evidence="2" id="KW-0732">Signal</keyword>
<dbReference type="AlphaFoldDB" id="A0A1Z3HQP8"/>
<evidence type="ECO:0000313" key="4">
    <source>
        <dbReference type="Proteomes" id="UP000191901"/>
    </source>
</evidence>
<organism evidence="3 4">
    <name type="scientific">Halomicronema hongdechloris C2206</name>
    <dbReference type="NCBI Taxonomy" id="1641165"/>
    <lineage>
        <taxon>Bacteria</taxon>
        <taxon>Bacillati</taxon>
        <taxon>Cyanobacteriota</taxon>
        <taxon>Cyanophyceae</taxon>
        <taxon>Nodosilineales</taxon>
        <taxon>Nodosilineaceae</taxon>
        <taxon>Halomicronema</taxon>
    </lineage>
</organism>
<reference evidence="3 4" key="1">
    <citation type="journal article" date="2016" name="Biochim. Biophys. Acta">
        <title>Characterization of red-shifted phycobilisomes isolated from the chlorophyll f-containing cyanobacterium Halomicronema hongdechloris.</title>
        <authorList>
            <person name="Li Y."/>
            <person name="Lin Y."/>
            <person name="Garvey C.J."/>
            <person name="Birch D."/>
            <person name="Corkery R.W."/>
            <person name="Loughlin P.C."/>
            <person name="Scheer H."/>
            <person name="Willows R.D."/>
            <person name="Chen M."/>
        </authorList>
    </citation>
    <scope>NUCLEOTIDE SEQUENCE [LARGE SCALE GENOMIC DNA]</scope>
    <source>
        <strain evidence="3 4">C2206</strain>
    </source>
</reference>
<dbReference type="EMBL" id="CP021983">
    <property type="protein sequence ID" value="ASC72615.1"/>
    <property type="molecule type" value="Genomic_DNA"/>
</dbReference>
<protein>
    <submittedName>
        <fullName evidence="3">Uncharacterized protein</fullName>
    </submittedName>
</protein>
<feature type="transmembrane region" description="Helical" evidence="1">
    <location>
        <begin position="54"/>
        <end position="74"/>
    </location>
</feature>
<keyword evidence="1" id="KW-1133">Transmembrane helix</keyword>
<gene>
    <name evidence="3" type="ORF">XM38_035730</name>
</gene>
<proteinExistence type="predicted"/>